<dbReference type="Proteomes" id="UP000229401">
    <property type="component" value="Unassembled WGS sequence"/>
</dbReference>
<evidence type="ECO:0000256" key="1">
    <source>
        <dbReference type="SAM" id="MobiDB-lite"/>
    </source>
</evidence>
<evidence type="ECO:0000313" key="4">
    <source>
        <dbReference type="Proteomes" id="UP000229401"/>
    </source>
</evidence>
<dbReference type="AlphaFoldDB" id="A0A2M7QIC4"/>
<keyword evidence="2" id="KW-1133">Transmembrane helix</keyword>
<proteinExistence type="predicted"/>
<evidence type="ECO:0000256" key="2">
    <source>
        <dbReference type="SAM" id="Phobius"/>
    </source>
</evidence>
<protein>
    <submittedName>
        <fullName evidence="3">Uncharacterized protein</fullName>
    </submittedName>
</protein>
<comment type="caution">
    <text evidence="3">The sequence shown here is derived from an EMBL/GenBank/DDBJ whole genome shotgun (WGS) entry which is preliminary data.</text>
</comment>
<sequence length="147" mass="16531">MPQPNIKLYILISGIIVVFLVIFFSLSLIKRTNTTTNEVPTSEPTPTTFETKENVPTSEPTPTIEIGAFTGGLYATLPPEVAQLTKQKQDLRSKVPLTLSTFSIDFDYGEDKFVVTLNEPKDQARTEFENWRNSNYPALPLGEFIMK</sequence>
<evidence type="ECO:0000313" key="3">
    <source>
        <dbReference type="EMBL" id="PIY71735.1"/>
    </source>
</evidence>
<organism evidence="3 4">
    <name type="scientific">Candidatus Roizmanbacteria bacterium CG_4_10_14_0_8_um_filter_33_9</name>
    <dbReference type="NCBI Taxonomy" id="1974826"/>
    <lineage>
        <taxon>Bacteria</taxon>
        <taxon>Candidatus Roizmaniibacteriota</taxon>
    </lineage>
</organism>
<name>A0A2M7QIC4_9BACT</name>
<dbReference type="EMBL" id="PFLI01000158">
    <property type="protein sequence ID" value="PIY71735.1"/>
    <property type="molecule type" value="Genomic_DNA"/>
</dbReference>
<feature type="region of interest" description="Disordered" evidence="1">
    <location>
        <begin position="34"/>
        <end position="59"/>
    </location>
</feature>
<feature type="compositionally biased region" description="Low complexity" evidence="1">
    <location>
        <begin position="34"/>
        <end position="49"/>
    </location>
</feature>
<gene>
    <name evidence="3" type="ORF">COY87_04630</name>
</gene>
<keyword evidence="2" id="KW-0812">Transmembrane</keyword>
<accession>A0A2M7QIC4</accession>
<feature type="transmembrane region" description="Helical" evidence="2">
    <location>
        <begin position="6"/>
        <end position="29"/>
    </location>
</feature>
<reference evidence="4" key="1">
    <citation type="submission" date="2017-09" db="EMBL/GenBank/DDBJ databases">
        <title>Depth-based differentiation of microbial function through sediment-hosted aquifers and enrichment of novel symbionts in the deep terrestrial subsurface.</title>
        <authorList>
            <person name="Probst A.J."/>
            <person name="Ladd B."/>
            <person name="Jarett J.K."/>
            <person name="Geller-Mcgrath D.E."/>
            <person name="Sieber C.M.K."/>
            <person name="Emerson J.B."/>
            <person name="Anantharaman K."/>
            <person name="Thomas B.C."/>
            <person name="Malmstrom R."/>
            <person name="Stieglmeier M."/>
            <person name="Klingl A."/>
            <person name="Woyke T."/>
            <person name="Ryan C.M."/>
            <person name="Banfield J.F."/>
        </authorList>
    </citation>
    <scope>NUCLEOTIDE SEQUENCE [LARGE SCALE GENOMIC DNA]</scope>
</reference>
<keyword evidence="2" id="KW-0472">Membrane</keyword>